<dbReference type="Proteomes" id="UP000002383">
    <property type="component" value="Chromosome"/>
</dbReference>
<dbReference type="STRING" id="396588.Tgr7_1113"/>
<dbReference type="PROSITE" id="PS50206">
    <property type="entry name" value="RHODANESE_3"/>
    <property type="match status" value="1"/>
</dbReference>
<evidence type="ECO:0000259" key="8">
    <source>
        <dbReference type="PROSITE" id="PS50059"/>
    </source>
</evidence>
<sequence length="254" mass="27896" precursor="true">MKKSVWVVAFLFMLIQSAAWAAELGIKDLKVGEGAEASRHDTVQVHYTGWLMDGTQFDSSVERGTPFTLVLGMGQVIPGWEMGLEGMRVGGKRELVIPPQLAYGPRGAGGVIPPNATLRFEVEMLAVQPPPFANVGNGELIKLIESGVKVIDIRRPDEWRETGVVEGSYLLTAFDERGNLVRDFPSELDRLVKKDEPVVIICRTGSRTGYLARAMVEQAGYEQVYNVTDGITRWIADGQPVKKNCPSTQFGAQC</sequence>
<feature type="chain" id="PRO_5002870543" description="Peptidyl-prolyl cis-trans isomerase" evidence="7">
    <location>
        <begin position="22"/>
        <end position="254"/>
    </location>
</feature>
<dbReference type="EMBL" id="CP001339">
    <property type="protein sequence ID" value="ACL72199.1"/>
    <property type="molecule type" value="Genomic_DNA"/>
</dbReference>
<evidence type="ECO:0000313" key="11">
    <source>
        <dbReference type="Proteomes" id="UP000002383"/>
    </source>
</evidence>
<evidence type="ECO:0000256" key="4">
    <source>
        <dbReference type="ARBA" id="ARBA00023235"/>
    </source>
</evidence>
<dbReference type="Pfam" id="PF00581">
    <property type="entry name" value="Rhodanese"/>
    <property type="match status" value="1"/>
</dbReference>
<feature type="domain" description="Rhodanese" evidence="9">
    <location>
        <begin position="144"/>
        <end position="243"/>
    </location>
</feature>
<proteinExistence type="inferred from homology"/>
<evidence type="ECO:0000256" key="6">
    <source>
        <dbReference type="RuleBase" id="RU003915"/>
    </source>
</evidence>
<dbReference type="InterPro" id="IPR036873">
    <property type="entry name" value="Rhodanese-like_dom_sf"/>
</dbReference>
<accession>B8GPN2</accession>
<dbReference type="EC" id="5.2.1.8" evidence="6"/>
<evidence type="ECO:0000256" key="2">
    <source>
        <dbReference type="ARBA" id="ARBA00006577"/>
    </source>
</evidence>
<gene>
    <name evidence="10" type="ordered locus">Tgr7_1113</name>
</gene>
<dbReference type="HOGENOM" id="CLU_1093630_0_0_6"/>
<keyword evidence="4 5" id="KW-0413">Isomerase</keyword>
<comment type="similarity">
    <text evidence="2 6">Belongs to the FKBP-type PPIase family.</text>
</comment>
<dbReference type="InterPro" id="IPR046357">
    <property type="entry name" value="PPIase_dom_sf"/>
</dbReference>
<evidence type="ECO:0000256" key="5">
    <source>
        <dbReference type="PROSITE-ProRule" id="PRU00277"/>
    </source>
</evidence>
<dbReference type="Pfam" id="PF00254">
    <property type="entry name" value="FKBP_C"/>
    <property type="match status" value="1"/>
</dbReference>
<dbReference type="GO" id="GO:0003755">
    <property type="term" value="F:peptidyl-prolyl cis-trans isomerase activity"/>
    <property type="evidence" value="ECO:0007669"/>
    <property type="project" value="UniProtKB-UniRule"/>
</dbReference>
<dbReference type="SMART" id="SM00450">
    <property type="entry name" value="RHOD"/>
    <property type="match status" value="1"/>
</dbReference>
<reference evidence="10 11" key="1">
    <citation type="journal article" date="2011" name="Stand. Genomic Sci.">
        <title>Complete genome sequence of 'Thioalkalivibrio sulfidophilus' HL-EbGr7.</title>
        <authorList>
            <person name="Muyzer G."/>
            <person name="Sorokin D.Y."/>
            <person name="Mavromatis K."/>
            <person name="Lapidus A."/>
            <person name="Clum A."/>
            <person name="Ivanova N."/>
            <person name="Pati A."/>
            <person name="d'Haeseleer P."/>
            <person name="Woyke T."/>
            <person name="Kyrpides N.C."/>
        </authorList>
    </citation>
    <scope>NUCLEOTIDE SEQUENCE [LARGE SCALE GENOMIC DNA]</scope>
    <source>
        <strain evidence="10 11">HL-EbGR7</strain>
    </source>
</reference>
<dbReference type="PROSITE" id="PS50059">
    <property type="entry name" value="FKBP_PPIASE"/>
    <property type="match status" value="1"/>
</dbReference>
<dbReference type="InterPro" id="IPR001179">
    <property type="entry name" value="PPIase_FKBP_dom"/>
</dbReference>
<dbReference type="FunFam" id="3.10.50.40:FF:000006">
    <property type="entry name" value="Peptidyl-prolyl cis-trans isomerase"/>
    <property type="match status" value="1"/>
</dbReference>
<dbReference type="SUPFAM" id="SSF52821">
    <property type="entry name" value="Rhodanese/Cell cycle control phosphatase"/>
    <property type="match status" value="1"/>
</dbReference>
<feature type="signal peptide" evidence="7">
    <location>
        <begin position="1"/>
        <end position="21"/>
    </location>
</feature>
<feature type="domain" description="PPIase FKBP-type" evidence="8">
    <location>
        <begin position="40"/>
        <end position="128"/>
    </location>
</feature>
<dbReference type="SUPFAM" id="SSF54534">
    <property type="entry name" value="FKBP-like"/>
    <property type="match status" value="1"/>
</dbReference>
<dbReference type="Gene3D" id="3.40.250.10">
    <property type="entry name" value="Rhodanese-like domain"/>
    <property type="match status" value="1"/>
</dbReference>
<dbReference type="KEGG" id="tgr:Tgr7_1113"/>
<comment type="catalytic activity">
    <reaction evidence="1 5 6">
        <text>[protein]-peptidylproline (omega=180) = [protein]-peptidylproline (omega=0)</text>
        <dbReference type="Rhea" id="RHEA:16237"/>
        <dbReference type="Rhea" id="RHEA-COMP:10747"/>
        <dbReference type="Rhea" id="RHEA-COMP:10748"/>
        <dbReference type="ChEBI" id="CHEBI:83833"/>
        <dbReference type="ChEBI" id="CHEBI:83834"/>
        <dbReference type="EC" id="5.2.1.8"/>
    </reaction>
</comment>
<evidence type="ECO:0000259" key="9">
    <source>
        <dbReference type="PROSITE" id="PS50206"/>
    </source>
</evidence>
<evidence type="ECO:0000256" key="7">
    <source>
        <dbReference type="SAM" id="SignalP"/>
    </source>
</evidence>
<evidence type="ECO:0000256" key="1">
    <source>
        <dbReference type="ARBA" id="ARBA00000971"/>
    </source>
</evidence>
<dbReference type="eggNOG" id="COG0545">
    <property type="taxonomic scope" value="Bacteria"/>
</dbReference>
<dbReference type="AlphaFoldDB" id="B8GPN2"/>
<evidence type="ECO:0000256" key="3">
    <source>
        <dbReference type="ARBA" id="ARBA00023110"/>
    </source>
</evidence>
<organism evidence="10 11">
    <name type="scientific">Thioalkalivibrio sulfidiphilus (strain HL-EbGR7)</name>
    <dbReference type="NCBI Taxonomy" id="396588"/>
    <lineage>
        <taxon>Bacteria</taxon>
        <taxon>Pseudomonadati</taxon>
        <taxon>Pseudomonadota</taxon>
        <taxon>Gammaproteobacteria</taxon>
        <taxon>Chromatiales</taxon>
        <taxon>Ectothiorhodospiraceae</taxon>
        <taxon>Thioalkalivibrio</taxon>
    </lineage>
</organism>
<evidence type="ECO:0000313" key="10">
    <source>
        <dbReference type="EMBL" id="ACL72199.1"/>
    </source>
</evidence>
<dbReference type="PANTHER" id="PTHR43811">
    <property type="entry name" value="FKBP-TYPE PEPTIDYL-PROLYL CIS-TRANS ISOMERASE FKPA"/>
    <property type="match status" value="1"/>
</dbReference>
<keyword evidence="11" id="KW-1185">Reference proteome</keyword>
<name>B8GPN2_THISH</name>
<keyword evidence="7" id="KW-0732">Signal</keyword>
<dbReference type="InterPro" id="IPR001763">
    <property type="entry name" value="Rhodanese-like_dom"/>
</dbReference>
<dbReference type="PANTHER" id="PTHR43811:SF19">
    <property type="entry name" value="39 KDA FK506-BINDING NUCLEAR PROTEIN"/>
    <property type="match status" value="1"/>
</dbReference>
<keyword evidence="3 5" id="KW-0697">Rotamase</keyword>
<dbReference type="Gene3D" id="3.10.50.40">
    <property type="match status" value="1"/>
</dbReference>
<dbReference type="eggNOG" id="COG0607">
    <property type="taxonomic scope" value="Bacteria"/>
</dbReference>
<dbReference type="CDD" id="cd00158">
    <property type="entry name" value="RHOD"/>
    <property type="match status" value="1"/>
</dbReference>
<protein>
    <recommendedName>
        <fullName evidence="6">Peptidyl-prolyl cis-trans isomerase</fullName>
        <ecNumber evidence="6">5.2.1.8</ecNumber>
    </recommendedName>
</protein>